<dbReference type="InterPro" id="IPR011205">
    <property type="entry name" value="UCP015417_vWA"/>
</dbReference>
<dbReference type="AlphaFoldDB" id="A0A9R0QZJ6"/>
<dbReference type="Proteomes" id="UP000324705">
    <property type="component" value="Chromosome 1B"/>
</dbReference>
<proteinExistence type="predicted"/>
<name>A0A9R0QZJ6_TRITD</name>
<keyword evidence="4" id="KW-1185">Reference proteome</keyword>
<dbReference type="PANTHER" id="PTHR31373:SF30">
    <property type="entry name" value="TROVE DOMAIN-CONTAINING PROTEIN"/>
    <property type="match status" value="1"/>
</dbReference>
<reference evidence="3 4" key="1">
    <citation type="submission" date="2017-09" db="EMBL/GenBank/DDBJ databases">
        <authorList>
            <consortium name="International Durum Wheat Genome Sequencing Consortium (IDWGSC)"/>
            <person name="Milanesi L."/>
        </authorList>
    </citation>
    <scope>NUCLEOTIDE SEQUENCE [LARGE SCALE GENOMIC DNA]</scope>
    <source>
        <strain evidence="4">cv. Svevo</strain>
    </source>
</reference>
<feature type="compositionally biased region" description="Pro residues" evidence="1">
    <location>
        <begin position="87"/>
        <end position="97"/>
    </location>
</feature>
<dbReference type="InterPro" id="IPR058580">
    <property type="entry name" value="DUF2828"/>
</dbReference>
<sequence>MRGRERERKGERKGFYVTALWMHAIHPRTLATNLAGFARFGYLKDLPEILYRFLHDPRDERKDQDDVTAAPRGQERQAASHAASTALPPPWLRPPRPGARRRRSTRRPCSRVMTLMRPFTTSTTASPTSSSGCSSRAWSTCARATRPRSCSPPSALVVRMGLLCAMGAAGMEQQA</sequence>
<accession>A0A9R0QZJ6</accession>
<dbReference type="EMBL" id="LT934112">
    <property type="protein sequence ID" value="VAH20438.1"/>
    <property type="molecule type" value="Genomic_DNA"/>
</dbReference>
<protein>
    <recommendedName>
        <fullName evidence="2">DUF2828 domain-containing protein</fullName>
    </recommendedName>
</protein>
<dbReference type="Gramene" id="TRITD1Bv1G171920.2">
    <property type="protein sequence ID" value="TRITD1Bv1G171920.2"/>
    <property type="gene ID" value="TRITD1Bv1G171920"/>
</dbReference>
<organism evidence="3 4">
    <name type="scientific">Triticum turgidum subsp. durum</name>
    <name type="common">Durum wheat</name>
    <name type="synonym">Triticum durum</name>
    <dbReference type="NCBI Taxonomy" id="4567"/>
    <lineage>
        <taxon>Eukaryota</taxon>
        <taxon>Viridiplantae</taxon>
        <taxon>Streptophyta</taxon>
        <taxon>Embryophyta</taxon>
        <taxon>Tracheophyta</taxon>
        <taxon>Spermatophyta</taxon>
        <taxon>Magnoliopsida</taxon>
        <taxon>Liliopsida</taxon>
        <taxon>Poales</taxon>
        <taxon>Poaceae</taxon>
        <taxon>BOP clade</taxon>
        <taxon>Pooideae</taxon>
        <taxon>Triticodae</taxon>
        <taxon>Triticeae</taxon>
        <taxon>Triticinae</taxon>
        <taxon>Triticum</taxon>
    </lineage>
</organism>
<evidence type="ECO:0000259" key="2">
    <source>
        <dbReference type="Pfam" id="PF11443"/>
    </source>
</evidence>
<feature type="compositionally biased region" description="Low complexity" evidence="1">
    <location>
        <begin position="120"/>
        <end position="135"/>
    </location>
</feature>
<feature type="region of interest" description="Disordered" evidence="1">
    <location>
        <begin position="60"/>
        <end position="135"/>
    </location>
</feature>
<dbReference type="PANTHER" id="PTHR31373">
    <property type="entry name" value="OS06G0652100 PROTEIN"/>
    <property type="match status" value="1"/>
</dbReference>
<dbReference type="Pfam" id="PF11443">
    <property type="entry name" value="DUF2828"/>
    <property type="match status" value="1"/>
</dbReference>
<evidence type="ECO:0000313" key="3">
    <source>
        <dbReference type="EMBL" id="VAH20438.1"/>
    </source>
</evidence>
<gene>
    <name evidence="3" type="ORF">TRITD_1Bv1G171920</name>
</gene>
<feature type="compositionally biased region" description="Basic residues" evidence="1">
    <location>
        <begin position="98"/>
        <end position="109"/>
    </location>
</feature>
<evidence type="ECO:0000313" key="4">
    <source>
        <dbReference type="Proteomes" id="UP000324705"/>
    </source>
</evidence>
<feature type="domain" description="DUF2828" evidence="2">
    <location>
        <begin position="7"/>
        <end position="80"/>
    </location>
</feature>
<evidence type="ECO:0000256" key="1">
    <source>
        <dbReference type="SAM" id="MobiDB-lite"/>
    </source>
</evidence>